<comment type="caution">
    <text evidence="1">The sequence shown here is derived from an EMBL/GenBank/DDBJ whole genome shotgun (WGS) entry which is preliminary data.</text>
</comment>
<name>K1RA60_9ZZZZ</name>
<dbReference type="Gene3D" id="2.120.10.60">
    <property type="entry name" value="Tricorn protease N-terminal domain"/>
    <property type="match status" value="1"/>
</dbReference>
<reference evidence="1" key="1">
    <citation type="journal article" date="2013" name="Environ. Microbiol.">
        <title>Microbiota from the distal guts of lean and obese adolescents exhibit partial functional redundancy besides clear differences in community structure.</title>
        <authorList>
            <person name="Ferrer M."/>
            <person name="Ruiz A."/>
            <person name="Lanza F."/>
            <person name="Haange S.B."/>
            <person name="Oberbach A."/>
            <person name="Till H."/>
            <person name="Bargiela R."/>
            <person name="Campoy C."/>
            <person name="Segura M.T."/>
            <person name="Richter M."/>
            <person name="von Bergen M."/>
            <person name="Seifert J."/>
            <person name="Suarez A."/>
        </authorList>
    </citation>
    <scope>NUCLEOTIDE SEQUENCE</scope>
</reference>
<dbReference type="SUPFAM" id="SSF69304">
    <property type="entry name" value="Tricorn protease N-terminal domain"/>
    <property type="match status" value="1"/>
</dbReference>
<proteinExistence type="predicted"/>
<accession>K1RA60</accession>
<sequence>MTELYKVPVTGGRTEQVLGTPAEMVCFDKSGKTFLYQDRKGFEDEWRKHHTSSITRDVWLYDSENGKHTNLT</sequence>
<evidence type="ECO:0000313" key="1">
    <source>
        <dbReference type="EMBL" id="EKC45812.1"/>
    </source>
</evidence>
<protein>
    <submittedName>
        <fullName evidence="1">MdsD protein</fullName>
    </submittedName>
</protein>
<dbReference type="AlphaFoldDB" id="K1RA60"/>
<feature type="non-terminal residue" evidence="1">
    <location>
        <position position="72"/>
    </location>
</feature>
<dbReference type="EMBL" id="AJWZ01011273">
    <property type="protein sequence ID" value="EKC45812.1"/>
    <property type="molecule type" value="Genomic_DNA"/>
</dbReference>
<gene>
    <name evidence="1" type="ORF">OBE_16657</name>
</gene>
<organism evidence="1">
    <name type="scientific">human gut metagenome</name>
    <dbReference type="NCBI Taxonomy" id="408170"/>
    <lineage>
        <taxon>unclassified sequences</taxon>
        <taxon>metagenomes</taxon>
        <taxon>organismal metagenomes</taxon>
    </lineage>
</organism>